<keyword evidence="3" id="KW-0597">Phosphoprotein</keyword>
<dbReference type="Pfam" id="PF07719">
    <property type="entry name" value="TPR_2"/>
    <property type="match status" value="1"/>
</dbReference>
<reference evidence="7 8" key="1">
    <citation type="submission" date="2019-10" db="EMBL/GenBank/DDBJ databases">
        <title>New species of Slilvanegrellaceae.</title>
        <authorList>
            <person name="Pitt A."/>
            <person name="Hahn M.W."/>
        </authorList>
    </citation>
    <scope>NUCLEOTIDE SEQUENCE [LARGE SCALE GENOMIC DNA]</scope>
    <source>
        <strain evidence="7 8">SP-Ram-0.45-NSY-1</strain>
    </source>
</reference>
<dbReference type="Pfam" id="PF13181">
    <property type="entry name" value="TPR_8"/>
    <property type="match status" value="1"/>
</dbReference>
<dbReference type="InterPro" id="IPR019734">
    <property type="entry name" value="TPR_rpt"/>
</dbReference>
<proteinExistence type="predicted"/>
<evidence type="ECO:0000256" key="3">
    <source>
        <dbReference type="PROSITE-ProRule" id="PRU00169"/>
    </source>
</evidence>
<keyword evidence="1" id="KW-0677">Repeat</keyword>
<accession>A0A6N6VZ96</accession>
<dbReference type="InterPro" id="IPR051685">
    <property type="entry name" value="Ycf3/AcsC/BcsC/TPR_MFPF"/>
</dbReference>
<dbReference type="CDD" id="cd00156">
    <property type="entry name" value="REC"/>
    <property type="match status" value="1"/>
</dbReference>
<evidence type="ECO:0000259" key="6">
    <source>
        <dbReference type="PROSITE" id="PS50110"/>
    </source>
</evidence>
<dbReference type="OrthoDB" id="9803982at2"/>
<comment type="caution">
    <text evidence="7">The sequence shown here is derived from an EMBL/GenBank/DDBJ whole genome shotgun (WGS) entry which is preliminary data.</text>
</comment>
<dbReference type="SUPFAM" id="SSF52172">
    <property type="entry name" value="CheY-like"/>
    <property type="match status" value="1"/>
</dbReference>
<dbReference type="InterPro" id="IPR011006">
    <property type="entry name" value="CheY-like_superfamily"/>
</dbReference>
<organism evidence="7 8">
    <name type="scientific">Silvanigrella paludirubra</name>
    <dbReference type="NCBI Taxonomy" id="2499159"/>
    <lineage>
        <taxon>Bacteria</taxon>
        <taxon>Pseudomonadati</taxon>
        <taxon>Bdellovibrionota</taxon>
        <taxon>Oligoflexia</taxon>
        <taxon>Silvanigrellales</taxon>
        <taxon>Silvanigrellaceae</taxon>
        <taxon>Silvanigrella</taxon>
    </lineage>
</organism>
<feature type="coiled-coil region" evidence="5">
    <location>
        <begin position="192"/>
        <end position="219"/>
    </location>
</feature>
<dbReference type="Proteomes" id="UP000437748">
    <property type="component" value="Unassembled WGS sequence"/>
</dbReference>
<dbReference type="EMBL" id="WFLM01000001">
    <property type="protein sequence ID" value="KAB8040582.1"/>
    <property type="molecule type" value="Genomic_DNA"/>
</dbReference>
<dbReference type="PANTHER" id="PTHR44943">
    <property type="entry name" value="CELLULOSE SYNTHASE OPERON PROTEIN C"/>
    <property type="match status" value="1"/>
</dbReference>
<evidence type="ECO:0000256" key="4">
    <source>
        <dbReference type="PROSITE-ProRule" id="PRU00339"/>
    </source>
</evidence>
<feature type="repeat" description="TPR" evidence="4">
    <location>
        <begin position="357"/>
        <end position="390"/>
    </location>
</feature>
<dbReference type="Gene3D" id="3.40.50.2300">
    <property type="match status" value="1"/>
</dbReference>
<evidence type="ECO:0000256" key="5">
    <source>
        <dbReference type="SAM" id="Coils"/>
    </source>
</evidence>
<protein>
    <submittedName>
        <fullName evidence="7">Tetratricopeptide repeat protein</fullName>
    </submittedName>
</protein>
<dbReference type="Pfam" id="PF00072">
    <property type="entry name" value="Response_reg"/>
    <property type="match status" value="1"/>
</dbReference>
<dbReference type="RefSeq" id="WP_153418097.1">
    <property type="nucleotide sequence ID" value="NZ_WFLM01000001.1"/>
</dbReference>
<dbReference type="SUPFAM" id="SSF48452">
    <property type="entry name" value="TPR-like"/>
    <property type="match status" value="1"/>
</dbReference>
<dbReference type="InterPro" id="IPR013105">
    <property type="entry name" value="TPR_2"/>
</dbReference>
<gene>
    <name evidence="7" type="ORF">GCL60_01290</name>
</gene>
<dbReference type="PROSITE" id="PS50005">
    <property type="entry name" value="TPR"/>
    <property type="match status" value="1"/>
</dbReference>
<evidence type="ECO:0000313" key="7">
    <source>
        <dbReference type="EMBL" id="KAB8040582.1"/>
    </source>
</evidence>
<name>A0A6N6VZ96_9BACT</name>
<dbReference type="InterPro" id="IPR001789">
    <property type="entry name" value="Sig_transdc_resp-reg_receiver"/>
</dbReference>
<keyword evidence="2 4" id="KW-0802">TPR repeat</keyword>
<dbReference type="InterPro" id="IPR011990">
    <property type="entry name" value="TPR-like_helical_dom_sf"/>
</dbReference>
<dbReference type="Gene3D" id="1.25.40.10">
    <property type="entry name" value="Tetratricopeptide repeat domain"/>
    <property type="match status" value="2"/>
</dbReference>
<dbReference type="AlphaFoldDB" id="A0A6N6VZ96"/>
<keyword evidence="5" id="KW-0175">Coiled coil</keyword>
<feature type="domain" description="Response regulatory" evidence="6">
    <location>
        <begin position="15"/>
        <end position="134"/>
    </location>
</feature>
<dbReference type="SMART" id="SM00028">
    <property type="entry name" value="TPR"/>
    <property type="match status" value="5"/>
</dbReference>
<feature type="modified residue" description="4-aspartylphosphate" evidence="3">
    <location>
        <position position="67"/>
    </location>
</feature>
<evidence type="ECO:0000313" key="8">
    <source>
        <dbReference type="Proteomes" id="UP000437748"/>
    </source>
</evidence>
<dbReference type="PROSITE" id="PS50110">
    <property type="entry name" value="RESPONSE_REGULATORY"/>
    <property type="match status" value="1"/>
</dbReference>
<sequence length="421" mass="47741">MPQASENNKNSERVCVLIIEEKADLRTFFMGVLTKTGNYEVKNAASPIEALQILSKEANTIQIILFDWNMKEMPGHVFSQKIKNEVNYDHIELVVCSAAFSPQDSFLMSEIDIYYTMPKVVNASEFLLKMEEVRSEFINTQAISAKLKDLKHLIHESDIKSIDTLFSNSDVEKEITNNSKYTYLGGEVRILKKKYDEAIEFLKNHLDKNRENRQNENLKTLSTLGKALCLVGKFEEASMIYEKLESKSPNNLGHKIMLGDALLGLDDINGAENKFNEVLNKDPSNTGALVGMMKTNSVSGNFDQAKSFFEKIEGNFESKSLASFFNNKGVALVKKGKVEEAILFYENALQFFDKFKAHVYFNLGMAYYRSGNISSAVSCFQAAMAQDAKLLEEKNILKELREKGVEKFIADYNENLKSRKK</sequence>
<dbReference type="GO" id="GO:0000160">
    <property type="term" value="P:phosphorelay signal transduction system"/>
    <property type="evidence" value="ECO:0007669"/>
    <property type="project" value="InterPro"/>
</dbReference>
<keyword evidence="8" id="KW-1185">Reference proteome</keyword>
<evidence type="ECO:0000256" key="1">
    <source>
        <dbReference type="ARBA" id="ARBA00022737"/>
    </source>
</evidence>
<evidence type="ECO:0000256" key="2">
    <source>
        <dbReference type="ARBA" id="ARBA00022803"/>
    </source>
</evidence>
<dbReference type="PANTHER" id="PTHR44943:SF8">
    <property type="entry name" value="TPR REPEAT-CONTAINING PROTEIN MJ0263"/>
    <property type="match status" value="1"/>
</dbReference>